<organism evidence="2 3">
    <name type="scientific">Massilia violaceinigra</name>
    <dbReference type="NCBI Taxonomy" id="2045208"/>
    <lineage>
        <taxon>Bacteria</taxon>
        <taxon>Pseudomonadati</taxon>
        <taxon>Pseudomonadota</taxon>
        <taxon>Betaproteobacteria</taxon>
        <taxon>Burkholderiales</taxon>
        <taxon>Oxalobacteraceae</taxon>
        <taxon>Telluria group</taxon>
        <taxon>Massilia</taxon>
    </lineage>
</organism>
<sequence length="294" mass="31366">MSALVKYDQARLALAACRNVDDIKDIRDKSEAMRLYAKQANDTELEQWAAEIKLRAQRAIGEISAGLEKQKNQAALPSGGKSKNETLKDAGISTSTAHRYEQLATIPLADVEALIAKHKDAGKPVSAKAVLATFAKPAAAAASARAATVQASDAPAEVGALDNPDAPHFDADESVLQPGAAPAPDAHFDSTEENLTADELLAVEQAEVARLSDEIGQLRNRIAVLEQGSDAAQLLALERDRDGYRNTSTDHFNKWAAANKKAIDYKALLDRLCKIAGVSKYSELAARVTPAARS</sequence>
<evidence type="ECO:0000313" key="2">
    <source>
        <dbReference type="EMBL" id="ATQ74838.1"/>
    </source>
</evidence>
<proteinExistence type="predicted"/>
<dbReference type="Proteomes" id="UP000229897">
    <property type="component" value="Chromosome"/>
</dbReference>
<evidence type="ECO:0000313" key="3">
    <source>
        <dbReference type="Proteomes" id="UP000229897"/>
    </source>
</evidence>
<keyword evidence="3" id="KW-1185">Reference proteome</keyword>
<reference evidence="2" key="1">
    <citation type="submission" date="2017-10" db="EMBL/GenBank/DDBJ databases">
        <title>Massilia psychrophilum sp. nov., a novel purple-pigmented bacterium isolated from Tianshan glacier, Xinjiang Municipality, China.</title>
        <authorList>
            <person name="Wang H."/>
        </authorList>
    </citation>
    <scope>NUCLEOTIDE SEQUENCE [LARGE SCALE GENOMIC DNA]</scope>
    <source>
        <strain evidence="2">B2</strain>
    </source>
</reference>
<dbReference type="AlphaFoldDB" id="A0A2D2DIM8"/>
<name>A0A2D2DIM8_9BURK</name>
<dbReference type="KEGG" id="mass:CR152_10110"/>
<keyword evidence="1" id="KW-0175">Coiled coil</keyword>
<evidence type="ECO:0000256" key="1">
    <source>
        <dbReference type="SAM" id="Coils"/>
    </source>
</evidence>
<dbReference type="OrthoDB" id="9134843at2"/>
<protein>
    <submittedName>
        <fullName evidence="2">Uncharacterized protein</fullName>
    </submittedName>
</protein>
<feature type="coiled-coil region" evidence="1">
    <location>
        <begin position="201"/>
        <end position="228"/>
    </location>
</feature>
<gene>
    <name evidence="2" type="ORF">CR152_10110</name>
</gene>
<accession>A0A2D2DIM8</accession>
<dbReference type="EMBL" id="CP024608">
    <property type="protein sequence ID" value="ATQ74838.1"/>
    <property type="molecule type" value="Genomic_DNA"/>
</dbReference>
<dbReference type="RefSeq" id="WP_099874814.1">
    <property type="nucleotide sequence ID" value="NZ_CP024608.1"/>
</dbReference>